<dbReference type="SUPFAM" id="SSF111331">
    <property type="entry name" value="NAD kinase/diacylglycerol kinase-like"/>
    <property type="match status" value="1"/>
</dbReference>
<dbReference type="InterPro" id="IPR016064">
    <property type="entry name" value="NAD/diacylglycerol_kinase_sf"/>
</dbReference>
<keyword evidence="1" id="KW-0812">Transmembrane</keyword>
<dbReference type="OrthoDB" id="9790659at2"/>
<name>E6VW64_PSEA9</name>
<keyword evidence="1" id="KW-1133">Transmembrane helix</keyword>
<feature type="transmembrane region" description="Helical" evidence="1">
    <location>
        <begin position="350"/>
        <end position="367"/>
    </location>
</feature>
<dbReference type="InterPro" id="IPR005240">
    <property type="entry name" value="DUF389"/>
</dbReference>
<evidence type="ECO:0000313" key="2">
    <source>
        <dbReference type="EMBL" id="ADU63624.1"/>
    </source>
</evidence>
<evidence type="ECO:0000256" key="1">
    <source>
        <dbReference type="SAM" id="Phobius"/>
    </source>
</evidence>
<proteinExistence type="predicted"/>
<dbReference type="eggNOG" id="COG1808">
    <property type="taxonomic scope" value="Bacteria"/>
</dbReference>
<feature type="transmembrane region" description="Helical" evidence="1">
    <location>
        <begin position="471"/>
        <end position="491"/>
    </location>
</feature>
<dbReference type="STRING" id="643562.Daes_2627"/>
<dbReference type="PANTHER" id="PTHR20992">
    <property type="entry name" value="AT15442P-RELATED"/>
    <property type="match status" value="1"/>
</dbReference>
<evidence type="ECO:0000313" key="3">
    <source>
        <dbReference type="Proteomes" id="UP000002191"/>
    </source>
</evidence>
<dbReference type="EMBL" id="CP002431">
    <property type="protein sequence ID" value="ADU63624.1"/>
    <property type="molecule type" value="Genomic_DNA"/>
</dbReference>
<feature type="transmembrane region" description="Helical" evidence="1">
    <location>
        <begin position="534"/>
        <end position="552"/>
    </location>
</feature>
<evidence type="ECO:0008006" key="4">
    <source>
        <dbReference type="Google" id="ProtNLM"/>
    </source>
</evidence>
<accession>E6VW64</accession>
<dbReference type="PANTHER" id="PTHR20992:SF9">
    <property type="entry name" value="AT15442P-RELATED"/>
    <property type="match status" value="1"/>
</dbReference>
<organism evidence="2 3">
    <name type="scientific">Pseudodesulfovibrio aespoeensis (strain ATCC 700646 / DSM 10631 / Aspo-2)</name>
    <name type="common">Desulfovibrio aespoeensis</name>
    <dbReference type="NCBI Taxonomy" id="643562"/>
    <lineage>
        <taxon>Bacteria</taxon>
        <taxon>Pseudomonadati</taxon>
        <taxon>Thermodesulfobacteriota</taxon>
        <taxon>Desulfovibrionia</taxon>
        <taxon>Desulfovibrionales</taxon>
        <taxon>Desulfovibrionaceae</taxon>
    </lineage>
</organism>
<sequence length="628" mass="67885">MAGADTIFIACDVQDADFVRSDIAPLFEERPVEIFFFGDTQEHLPPDQSLVVTYLGDRNVAKFIQRAIIHRFIIGVLPHPDMKRSGDNFGVAGTLADAVEDILSGGDCKKMDVLFCNEHVVQSLVVAGEVFSVRLGARETSDLSRNILVLWQLLQTRKRLRLKPISVATEEDKSLDTAALGIVVVEQGRNSLLSRRVLKDPPCNDGMVNILLFAPRSVLEIFWFILSSFVVFGKNGGRLPPFAGHIKSRTLRISGSTSFDYSLDGAPMSAPEILLSVSPKALRFLPGRNMEDYADECEQKEKLRVGALPVGQARLDLSTKPLPWVRHASADEFRELFLLLKSNATASRSFLALMVLSTLLAIVGLFANSASVIIGAMILAPLMGPIISLAMGAARQDETLLANSAKTLLVGLMICVGVATLATLLIPLRSLNGEISARLSPTLLDLGVALISGTAGAYAHAREDIAKSLAGVAIAVALVPPLAVAGIGIGWGERAVFQGASLLFMTNLVGILFAASITFLCLGFAPFQRARRGVLLSLALGLAVSVPLFWSFEGMVEEQRIVRQLEGVTIDQVVIQGVAIRRETPLVISLRMLSPENPTAHQVDSIKRRIEDIIGLPTKLECAIVLTR</sequence>
<dbReference type="AlphaFoldDB" id="E6VW64"/>
<dbReference type="NCBIfam" id="TIGR00341">
    <property type="entry name" value="TIGR00341 family protein"/>
    <property type="match status" value="1"/>
</dbReference>
<dbReference type="HOGENOM" id="CLU_432704_0_0_7"/>
<protein>
    <recommendedName>
        <fullName evidence="4">TIGR00341 family protein</fullName>
    </recommendedName>
</protein>
<keyword evidence="1" id="KW-0472">Membrane</keyword>
<dbReference type="KEGG" id="das:Daes_2627"/>
<feature type="transmembrane region" description="Helical" evidence="1">
    <location>
        <begin position="373"/>
        <end position="395"/>
    </location>
</feature>
<dbReference type="RefSeq" id="WP_013515530.1">
    <property type="nucleotide sequence ID" value="NC_014844.1"/>
</dbReference>
<keyword evidence="3" id="KW-1185">Reference proteome</keyword>
<feature type="transmembrane region" description="Helical" evidence="1">
    <location>
        <begin position="503"/>
        <end position="527"/>
    </location>
</feature>
<reference evidence="2 3" key="2">
    <citation type="journal article" date="2014" name="Genome Announc.">
        <title>Complete Genome Sequence of the Subsurface, Mesophilic Sulfate-Reducing Bacterium Desulfovibrio aespoeensis Aspo-2.</title>
        <authorList>
            <person name="Pedersen K."/>
            <person name="Bengtsson A."/>
            <person name="Edlund J."/>
            <person name="Rabe L."/>
            <person name="Hazen T."/>
            <person name="Chakraborty R."/>
            <person name="Goodwin L."/>
            <person name="Shapiro N."/>
        </authorList>
    </citation>
    <scope>NUCLEOTIDE SEQUENCE [LARGE SCALE GENOMIC DNA]</scope>
    <source>
        <strain evidence="3">ATCC 700646 / DSM 10631 / Aspo-2</strain>
    </source>
</reference>
<feature type="transmembrane region" description="Helical" evidence="1">
    <location>
        <begin position="407"/>
        <end position="427"/>
    </location>
</feature>
<dbReference type="Proteomes" id="UP000002191">
    <property type="component" value="Chromosome"/>
</dbReference>
<dbReference type="Pfam" id="PF04087">
    <property type="entry name" value="DUF389"/>
    <property type="match status" value="1"/>
</dbReference>
<reference evidence="3" key="1">
    <citation type="submission" date="2010-12" db="EMBL/GenBank/DDBJ databases">
        <title>Complete sequence of Desulfovibrio aespoeensis Aspo-2.</title>
        <authorList>
            <consortium name="US DOE Joint Genome Institute"/>
            <person name="Lucas S."/>
            <person name="Copeland A."/>
            <person name="Lapidus A."/>
            <person name="Cheng J.-F."/>
            <person name="Goodwin L."/>
            <person name="Pitluck S."/>
            <person name="Chertkov O."/>
            <person name="Misra M."/>
            <person name="Detter J.C."/>
            <person name="Han C."/>
            <person name="Tapia R."/>
            <person name="Land M."/>
            <person name="Hauser L."/>
            <person name="Kyrpides N."/>
            <person name="Ivanova N."/>
            <person name="Ovchinnikova G."/>
            <person name="Pedersen K."/>
            <person name="Jagevall S."/>
            <person name="Hazen T."/>
            <person name="Woyke T."/>
        </authorList>
    </citation>
    <scope>NUCLEOTIDE SEQUENCE [LARGE SCALE GENOMIC DNA]</scope>
    <source>
        <strain evidence="3">ATCC 700646 / DSM 10631 / Aspo-2</strain>
    </source>
</reference>
<gene>
    <name evidence="2" type="ordered locus">Daes_2627</name>
</gene>